<dbReference type="SUPFAM" id="SSF47413">
    <property type="entry name" value="lambda repressor-like DNA-binding domains"/>
    <property type="match status" value="1"/>
</dbReference>
<dbReference type="Proteomes" id="UP000198822">
    <property type="component" value="Chromosome I"/>
</dbReference>
<dbReference type="SMART" id="SM00354">
    <property type="entry name" value="HTH_LACI"/>
    <property type="match status" value="1"/>
</dbReference>
<dbReference type="InterPro" id="IPR046335">
    <property type="entry name" value="LacI/GalR-like_sensor"/>
</dbReference>
<evidence type="ECO:0000256" key="2">
    <source>
        <dbReference type="ARBA" id="ARBA00023125"/>
    </source>
</evidence>
<evidence type="ECO:0000313" key="5">
    <source>
        <dbReference type="EMBL" id="SDH57899.1"/>
    </source>
</evidence>
<evidence type="ECO:0000256" key="3">
    <source>
        <dbReference type="ARBA" id="ARBA00023163"/>
    </source>
</evidence>
<dbReference type="CDD" id="cd01392">
    <property type="entry name" value="HTH_LacI"/>
    <property type="match status" value="1"/>
</dbReference>
<dbReference type="SUPFAM" id="SSF53822">
    <property type="entry name" value="Periplasmic binding protein-like I"/>
    <property type="match status" value="1"/>
</dbReference>
<evidence type="ECO:0000313" key="6">
    <source>
        <dbReference type="Proteomes" id="UP000198822"/>
    </source>
</evidence>
<evidence type="ECO:0000259" key="4">
    <source>
        <dbReference type="PROSITE" id="PS50932"/>
    </source>
</evidence>
<gene>
    <name evidence="5" type="ORF">SAMN04489720_1673</name>
</gene>
<reference evidence="6" key="1">
    <citation type="submission" date="2016-10" db="EMBL/GenBank/DDBJ databases">
        <authorList>
            <person name="Varghese N."/>
            <person name="Submissions S."/>
        </authorList>
    </citation>
    <scope>NUCLEOTIDE SEQUENCE [LARGE SCALE GENOMIC DNA]</scope>
    <source>
        <strain evidence="6">DSM 22002</strain>
    </source>
</reference>
<dbReference type="Gene3D" id="1.10.260.40">
    <property type="entry name" value="lambda repressor-like DNA-binding domains"/>
    <property type="match status" value="1"/>
</dbReference>
<name>A0A1G8DKA3_9MICO</name>
<dbReference type="InterPro" id="IPR028082">
    <property type="entry name" value="Peripla_BP_I"/>
</dbReference>
<keyword evidence="3" id="KW-0804">Transcription</keyword>
<dbReference type="PROSITE" id="PS00356">
    <property type="entry name" value="HTH_LACI_1"/>
    <property type="match status" value="1"/>
</dbReference>
<keyword evidence="6" id="KW-1185">Reference proteome</keyword>
<dbReference type="GO" id="GO:0003700">
    <property type="term" value="F:DNA-binding transcription factor activity"/>
    <property type="evidence" value="ECO:0007669"/>
    <property type="project" value="TreeGrafter"/>
</dbReference>
<feature type="domain" description="HTH lacI-type" evidence="4">
    <location>
        <begin position="9"/>
        <end position="63"/>
    </location>
</feature>
<dbReference type="AlphaFoldDB" id="A0A1G8DKA3"/>
<dbReference type="Pfam" id="PF13377">
    <property type="entry name" value="Peripla_BP_3"/>
    <property type="match status" value="1"/>
</dbReference>
<protein>
    <submittedName>
        <fullName evidence="5">DNA-binding transcriptional regulator, LacI/PurR family</fullName>
    </submittedName>
</protein>
<dbReference type="InterPro" id="IPR000843">
    <property type="entry name" value="HTH_LacI"/>
</dbReference>
<dbReference type="PANTHER" id="PTHR30146:SF153">
    <property type="entry name" value="LACTOSE OPERON REPRESSOR"/>
    <property type="match status" value="1"/>
</dbReference>
<keyword evidence="1" id="KW-0805">Transcription regulation</keyword>
<dbReference type="PANTHER" id="PTHR30146">
    <property type="entry name" value="LACI-RELATED TRANSCRIPTIONAL REPRESSOR"/>
    <property type="match status" value="1"/>
</dbReference>
<evidence type="ECO:0000256" key="1">
    <source>
        <dbReference type="ARBA" id="ARBA00023015"/>
    </source>
</evidence>
<sequence length="335" mass="34682">MPARASRAATIVDVARAAGVSRTTASDALRGHGRVSQETRVAVEAAAATLGYRPNSAARSLRAATTGTLGIHLPEAMTRIEYYLQTVYGALEQAAADEVDVTLITSRRLAGGQAPPAVDGVILLDPLADDPVAERLLALDQPIVTLEGSPASRSVGVVSADHEAAVRELLDHLADRGATMPALLASPAVTDWGGRVQAAYRAWCDERGVEPAMVERPFGSESGAYAAAARELLVARPEVDAFLCGPDGSAIVVVDVLQDLGREVGDDVLVAALVDNPAYVYTDPPVTAIDLTPRAAGAACIRLLLDIVRGDAAGDAEVPLPIAVRYRASTLGAAG</sequence>
<organism evidence="5 6">
    <name type="scientific">Agrococcus jejuensis</name>
    <dbReference type="NCBI Taxonomy" id="399736"/>
    <lineage>
        <taxon>Bacteria</taxon>
        <taxon>Bacillati</taxon>
        <taxon>Actinomycetota</taxon>
        <taxon>Actinomycetes</taxon>
        <taxon>Micrococcales</taxon>
        <taxon>Microbacteriaceae</taxon>
        <taxon>Agrococcus</taxon>
    </lineage>
</organism>
<accession>A0A1G8DKA3</accession>
<dbReference type="Pfam" id="PF00356">
    <property type="entry name" value="LacI"/>
    <property type="match status" value="1"/>
</dbReference>
<dbReference type="GO" id="GO:0000976">
    <property type="term" value="F:transcription cis-regulatory region binding"/>
    <property type="evidence" value="ECO:0007669"/>
    <property type="project" value="TreeGrafter"/>
</dbReference>
<dbReference type="OrthoDB" id="252678at2"/>
<dbReference type="CDD" id="cd06267">
    <property type="entry name" value="PBP1_LacI_sugar_binding-like"/>
    <property type="match status" value="1"/>
</dbReference>
<dbReference type="EMBL" id="LT629695">
    <property type="protein sequence ID" value="SDH57899.1"/>
    <property type="molecule type" value="Genomic_DNA"/>
</dbReference>
<dbReference type="RefSeq" id="WP_092504119.1">
    <property type="nucleotide sequence ID" value="NZ_LT629695.1"/>
</dbReference>
<dbReference type="PROSITE" id="PS50932">
    <property type="entry name" value="HTH_LACI_2"/>
    <property type="match status" value="1"/>
</dbReference>
<dbReference type="Gene3D" id="3.40.50.2300">
    <property type="match status" value="2"/>
</dbReference>
<proteinExistence type="predicted"/>
<keyword evidence="2 5" id="KW-0238">DNA-binding</keyword>
<dbReference type="InterPro" id="IPR010982">
    <property type="entry name" value="Lambda_DNA-bd_dom_sf"/>
</dbReference>
<dbReference type="STRING" id="399736.SAMN04489720_1673"/>